<dbReference type="Proteomes" id="UP000515703">
    <property type="component" value="Chromosome"/>
</dbReference>
<name>A0A7I8DPK5_9FIRM</name>
<gene>
    <name evidence="2" type="ORF">bsdcttw_12570</name>
</gene>
<reference evidence="2 3" key="2">
    <citation type="submission" date="2020-08" db="EMBL/GenBank/DDBJ databases">
        <authorList>
            <person name="Ueki A."/>
            <person name="Tonouchi A."/>
        </authorList>
    </citation>
    <scope>NUCLEOTIDE SEQUENCE [LARGE SCALE GENOMIC DNA]</scope>
    <source>
        <strain evidence="2 3">CTTW</strain>
    </source>
</reference>
<dbReference type="KEGG" id="acht:bsdcttw_12570"/>
<protein>
    <submittedName>
        <fullName evidence="2">Uncharacterized protein</fullName>
    </submittedName>
</protein>
<accession>A0A7I8DPK5</accession>
<reference evidence="2 3" key="1">
    <citation type="submission" date="2020-08" db="EMBL/GenBank/DDBJ databases">
        <title>Draft genome sequencing of an Anaerocolumna strain isolated from anoxic soil subjected to BSD treatment.</title>
        <authorList>
            <person name="Uek A."/>
            <person name="Tonouchi A."/>
        </authorList>
    </citation>
    <scope>NUCLEOTIDE SEQUENCE [LARGE SCALE GENOMIC DNA]</scope>
    <source>
        <strain evidence="2 3">CTTW</strain>
    </source>
</reference>
<proteinExistence type="predicted"/>
<dbReference type="AlphaFoldDB" id="A0A7I8DPK5"/>
<evidence type="ECO:0000313" key="2">
    <source>
        <dbReference type="EMBL" id="BCJ98216.1"/>
    </source>
</evidence>
<evidence type="ECO:0000256" key="1">
    <source>
        <dbReference type="SAM" id="MobiDB-lite"/>
    </source>
</evidence>
<evidence type="ECO:0000313" key="3">
    <source>
        <dbReference type="Proteomes" id="UP000515703"/>
    </source>
</evidence>
<keyword evidence="3" id="KW-1185">Reference proteome</keyword>
<sequence length="47" mass="5210">MASKSQWITGENGVDETQETWQNGTELPDETRVRDTGKVVGQNGETE</sequence>
<organism evidence="2 3">
    <name type="scientific">Anaerocolumna chitinilytica</name>
    <dbReference type="NCBI Taxonomy" id="1727145"/>
    <lineage>
        <taxon>Bacteria</taxon>
        <taxon>Bacillati</taxon>
        <taxon>Bacillota</taxon>
        <taxon>Clostridia</taxon>
        <taxon>Lachnospirales</taxon>
        <taxon>Lachnospiraceae</taxon>
        <taxon>Anaerocolumna</taxon>
    </lineage>
</organism>
<dbReference type="EMBL" id="AP023368">
    <property type="protein sequence ID" value="BCJ98216.1"/>
    <property type="molecule type" value="Genomic_DNA"/>
</dbReference>
<feature type="region of interest" description="Disordered" evidence="1">
    <location>
        <begin position="1"/>
        <end position="47"/>
    </location>
</feature>